<sequence length="1357" mass="154135">MGTPGLFVEEQHSPREEMVESPGPIKEDDEISLTSTIASQHDSDEEWAVETIHYEGIDDGKPYYLVEWTGFPIEEATWEPKANVLGELLEEWEVKKQRIARGDEKPFDIDAYDKLKARREKERRQRHRRRNRERKKRGLELTIWKGESKEYYYQSDEDVSQDDFNAVFPPPTKPPGRQKDGEDYVDNREKPPLKQSPEAKEKPESSHKRNSAEEIPKLPVKRKSSTLLQQNRPQQTSTVPKATGYQGTARKPTATQAPSTSATIHVASPPSTASSQSSQKAKKTQVGSRKMIKSSQSNVFIGGKPIRQYSRLAETMVDTSKDPRMFSNHRIRRKAELQGRDRADQAPANVPTTLFNISRGPPPAPGPSSAATVPRSALKRSIDDLPTNAASDSSFTTSERAGATSDQQPSARPATKKHKSVQWADGVSFVDEPESMEVDGQPSGRSKRLKSPEPAEALKRQPPARKLSIAQYQQRSVGQNVDKRIQLGPAKTKDILVTFESVRNEIDKWHLSFTEQEVLRFARTCNASTFSHQRNSVLDRVLSQGNIRPMSPGDEVVINNAAERLKLGSFGTACFHEDFTILIYPSRCEDWKTAGVDADAASPANGVLKYVIYKPKSVAVNPLPERKTNTSKLADPRASVLQGLLRLDYHRLTPPGLRDVRHNFYLAFPPSREAMLDTVGEWLHAQNPHCRVFSTKTSGDWTAFTSSSVVTHGVVIVHEATTDSLRRFPNVLKLIMNSQAYMFWCIGESLQQRPMYPSIRSIHDGTEPGTFELTRLFPHGSAVLVTPSFLIAEPHHALRLFEWYSKTWHKPTNNTKIVAAFNLGKFLRDLALDSADQRKGLLAHGNDKQLSDSAREEMAVKAKLSQQDCAERFETWTIVDGLRQLGLDTLVSDEQLRPIIFAEECIDANDEQSLVNWFGCWSQTRLDQFRKFHVIGTEIGTEARHVIKYEHLPMYEPGTERDPAVEMQPETEAPKAYMQPRRPVEQALSAGSKILLTPSFHNIKSFLLPLSKEMVKPFEQHGRIVSSVAKLFGYPVAYCEDVEKTADAMGDFHRDFATYKKWLQFPWPFFAKSVPEYLPDGIPEKSPRLFNTYIAFFYTPHGYIPSENKYQGRHPWIAVYRPTLPHLRPWRATELLIWDLSADEQFPTGIVQASQLIPAQKQLIQYVMEHGEVKNPNLRLERVWYGGFQTPPVESPIDATLAFLEIMGNDVSFYLPSKDIHLMERGYRQVSLGNESHTPAEPVDAMELDLAEDVHTAEGDLASKVIFHPPRSPKPLRSSRCENILYKWVKDVARRDPTRTAFSYTFKPTLAWYRTQKTENRHFEHINVATYQRIFEALRVTGYERPPNSEREKQRKP</sequence>
<keyword evidence="5" id="KW-1185">Reference proteome</keyword>
<evidence type="ECO:0000313" key="5">
    <source>
        <dbReference type="Proteomes" id="UP000639643"/>
    </source>
</evidence>
<name>A0A8H6KWT6_9PEZI</name>
<dbReference type="OrthoDB" id="436852at2759"/>
<feature type="compositionally biased region" description="Basic and acidic residues" evidence="2">
    <location>
        <begin position="9"/>
        <end position="18"/>
    </location>
</feature>
<dbReference type="InterPro" id="IPR023780">
    <property type="entry name" value="Chromo_domain"/>
</dbReference>
<dbReference type="SUPFAM" id="SSF54160">
    <property type="entry name" value="Chromo domain-like"/>
    <property type="match status" value="1"/>
</dbReference>
<evidence type="ECO:0000313" key="4">
    <source>
        <dbReference type="EMBL" id="KAF6839124.1"/>
    </source>
</evidence>
<dbReference type="GO" id="GO:0006338">
    <property type="term" value="P:chromatin remodeling"/>
    <property type="evidence" value="ECO:0007669"/>
    <property type="project" value="UniProtKB-ARBA"/>
</dbReference>
<feature type="region of interest" description="Disordered" evidence="2">
    <location>
        <begin position="154"/>
        <end position="299"/>
    </location>
</feature>
<reference evidence="4" key="1">
    <citation type="journal article" date="2020" name="Phytopathology">
        <title>Genome Sequence Resources of Colletotrichum truncatum, C. plurivorum, C. musicola, and C. sojae: Four Species Pathogenic to Soybean (Glycine max).</title>
        <authorList>
            <person name="Rogerio F."/>
            <person name="Boufleur T.R."/>
            <person name="Ciampi-Guillardi M."/>
            <person name="Sukno S.A."/>
            <person name="Thon M.R."/>
            <person name="Massola Junior N.S."/>
            <person name="Baroncelli R."/>
        </authorList>
    </citation>
    <scope>NUCLEOTIDE SEQUENCE</scope>
    <source>
        <strain evidence="4">LFN0074</strain>
    </source>
</reference>
<accession>A0A8H6KWT6</accession>
<dbReference type="Gene3D" id="2.40.50.40">
    <property type="match status" value="1"/>
</dbReference>
<dbReference type="Pfam" id="PF00385">
    <property type="entry name" value="Chromo"/>
    <property type="match status" value="1"/>
</dbReference>
<comment type="subunit">
    <text evidence="1">Component of the NuA4 histone acetyltransferase complex.</text>
</comment>
<dbReference type="Proteomes" id="UP000639643">
    <property type="component" value="Unassembled WGS sequence"/>
</dbReference>
<feature type="region of interest" description="Disordered" evidence="2">
    <location>
        <begin position="316"/>
        <end position="466"/>
    </location>
</feature>
<dbReference type="InterPro" id="IPR016197">
    <property type="entry name" value="Chromo-like_dom_sf"/>
</dbReference>
<protein>
    <submittedName>
        <fullName evidence="4">Chromo domain-containing protein</fullName>
    </submittedName>
</protein>
<evidence type="ECO:0000256" key="2">
    <source>
        <dbReference type="SAM" id="MobiDB-lite"/>
    </source>
</evidence>
<organism evidence="4 5">
    <name type="scientific">Colletotrichum musicola</name>
    <dbReference type="NCBI Taxonomy" id="2175873"/>
    <lineage>
        <taxon>Eukaryota</taxon>
        <taxon>Fungi</taxon>
        <taxon>Dikarya</taxon>
        <taxon>Ascomycota</taxon>
        <taxon>Pezizomycotina</taxon>
        <taxon>Sordariomycetes</taxon>
        <taxon>Hypocreomycetidae</taxon>
        <taxon>Glomerellales</taxon>
        <taxon>Glomerellaceae</taxon>
        <taxon>Colletotrichum</taxon>
        <taxon>Colletotrichum orchidearum species complex</taxon>
    </lineage>
</organism>
<dbReference type="InterPro" id="IPR000953">
    <property type="entry name" value="Chromo/chromo_shadow_dom"/>
</dbReference>
<feature type="compositionally biased region" description="Basic and acidic residues" evidence="2">
    <location>
        <begin position="177"/>
        <end position="216"/>
    </location>
</feature>
<feature type="compositionally biased region" description="Basic and acidic residues" evidence="2">
    <location>
        <begin position="334"/>
        <end position="344"/>
    </location>
</feature>
<comment type="caution">
    <text evidence="4">The sequence shown here is derived from an EMBL/GenBank/DDBJ whole genome shotgun (WGS) entry which is preliminary data.</text>
</comment>
<evidence type="ECO:0000256" key="1">
    <source>
        <dbReference type="ARBA" id="ARBA00011353"/>
    </source>
</evidence>
<feature type="region of interest" description="Disordered" evidence="2">
    <location>
        <begin position="117"/>
        <end position="139"/>
    </location>
</feature>
<feature type="compositionally biased region" description="Basic and acidic residues" evidence="2">
    <location>
        <begin position="450"/>
        <end position="459"/>
    </location>
</feature>
<feature type="compositionally biased region" description="Low complexity" evidence="2">
    <location>
        <begin position="252"/>
        <end position="279"/>
    </location>
</feature>
<gene>
    <name evidence="4" type="ORF">CMUS01_04371</name>
</gene>
<dbReference type="SMART" id="SM00298">
    <property type="entry name" value="CHROMO"/>
    <property type="match status" value="1"/>
</dbReference>
<proteinExistence type="predicted"/>
<feature type="compositionally biased region" description="Polar residues" evidence="2">
    <location>
        <begin position="225"/>
        <end position="240"/>
    </location>
</feature>
<feature type="domain" description="Chromo" evidence="3">
    <location>
        <begin position="47"/>
        <end position="84"/>
    </location>
</feature>
<evidence type="ECO:0000259" key="3">
    <source>
        <dbReference type="PROSITE" id="PS50013"/>
    </source>
</evidence>
<feature type="compositionally biased region" description="Polar residues" evidence="2">
    <location>
        <begin position="388"/>
        <end position="410"/>
    </location>
</feature>
<feature type="region of interest" description="Disordered" evidence="2">
    <location>
        <begin position="1"/>
        <end position="27"/>
    </location>
</feature>
<dbReference type="PROSITE" id="PS50013">
    <property type="entry name" value="CHROMO_2"/>
    <property type="match status" value="1"/>
</dbReference>
<feature type="compositionally biased region" description="Basic residues" evidence="2">
    <location>
        <begin position="124"/>
        <end position="137"/>
    </location>
</feature>
<dbReference type="EMBL" id="WIGM01000118">
    <property type="protein sequence ID" value="KAF6839124.1"/>
    <property type="molecule type" value="Genomic_DNA"/>
</dbReference>
<dbReference type="CDD" id="cd18966">
    <property type="entry name" value="chromodomain"/>
    <property type="match status" value="1"/>
</dbReference>